<name>A0A286DPB4_9GAMM</name>
<dbReference type="SUPFAM" id="SSF52540">
    <property type="entry name" value="P-loop containing nucleoside triphosphate hydrolases"/>
    <property type="match status" value="1"/>
</dbReference>
<keyword evidence="2" id="KW-1185">Reference proteome</keyword>
<dbReference type="Proteomes" id="UP000219271">
    <property type="component" value="Unassembled WGS sequence"/>
</dbReference>
<evidence type="ECO:0000313" key="2">
    <source>
        <dbReference type="Proteomes" id="UP000219271"/>
    </source>
</evidence>
<dbReference type="PANTHER" id="PTHR37816">
    <property type="entry name" value="YALI0E33011P"/>
    <property type="match status" value="1"/>
</dbReference>
<organism evidence="1 2">
    <name type="scientific">Candidatus Pantoea floridensis</name>
    <dbReference type="NCBI Taxonomy" id="1938870"/>
    <lineage>
        <taxon>Bacteria</taxon>
        <taxon>Pseudomonadati</taxon>
        <taxon>Pseudomonadota</taxon>
        <taxon>Gammaproteobacteria</taxon>
        <taxon>Enterobacterales</taxon>
        <taxon>Erwiniaceae</taxon>
        <taxon>Pantoea</taxon>
    </lineage>
</organism>
<dbReference type="InterPro" id="IPR052922">
    <property type="entry name" value="Cytidylate_Kinase-2"/>
</dbReference>
<sequence length="181" mass="21079">MRWVNTTLSLDDLGPRICIMGPSNSGKSTLAKAIASKTSLPLIHLDQLHHLPDTKWVPREPEDFYRLHEEAVRGEKWVIEGNYTKCIYSRLERATGLILLDVPMAIALQRYIRRCYSSKPRIGGLNIRREHVTWEMLKYIVHIAPKNHHLHKKIFEQVTIPKVMLTLPRDIKTCYQSWDIS</sequence>
<dbReference type="AlphaFoldDB" id="A0A286DPB4"/>
<accession>A0A286DPB4</accession>
<proteinExistence type="predicted"/>
<dbReference type="Gene3D" id="3.40.50.300">
    <property type="entry name" value="P-loop containing nucleotide triphosphate hydrolases"/>
    <property type="match status" value="1"/>
</dbReference>
<evidence type="ECO:0000313" key="1">
    <source>
        <dbReference type="EMBL" id="SOD60470.1"/>
    </source>
</evidence>
<gene>
    <name evidence="1" type="ORF">SAMN06273570_4710</name>
</gene>
<dbReference type="InterPro" id="IPR027417">
    <property type="entry name" value="P-loop_NTPase"/>
</dbReference>
<dbReference type="PANTHER" id="PTHR37816:SF3">
    <property type="entry name" value="MODULATES DNA TOPOLOGY"/>
    <property type="match status" value="1"/>
</dbReference>
<reference evidence="2" key="1">
    <citation type="submission" date="2017-09" db="EMBL/GenBank/DDBJ databases">
        <authorList>
            <person name="Varghese N."/>
            <person name="Submissions S."/>
        </authorList>
    </citation>
    <scope>NUCLEOTIDE SEQUENCE [LARGE SCALE GENOMIC DNA]</scope>
    <source>
        <strain evidence="2">JKS000234</strain>
    </source>
</reference>
<dbReference type="EMBL" id="OCMY01000002">
    <property type="protein sequence ID" value="SOD60470.1"/>
    <property type="molecule type" value="Genomic_DNA"/>
</dbReference>
<protein>
    <submittedName>
        <fullName evidence="1">AAA domain-containing protein</fullName>
    </submittedName>
</protein>